<dbReference type="FunFam" id="3.30.479.10:FF:000003">
    <property type="entry name" value="6-pyruvoyl tetrahydrobiopterin synthase"/>
    <property type="match status" value="1"/>
</dbReference>
<evidence type="ECO:0000256" key="7">
    <source>
        <dbReference type="ARBA" id="ARBA00022833"/>
    </source>
</evidence>
<dbReference type="GO" id="GO:0070497">
    <property type="term" value="F:6-carboxytetrahydropterin synthase activity"/>
    <property type="evidence" value="ECO:0007669"/>
    <property type="project" value="UniProtKB-EC"/>
</dbReference>
<organism evidence="11 12">
    <name type="scientific">Fimbriimonas ginsengisoli Gsoil 348</name>
    <dbReference type="NCBI Taxonomy" id="661478"/>
    <lineage>
        <taxon>Bacteria</taxon>
        <taxon>Bacillati</taxon>
        <taxon>Armatimonadota</taxon>
        <taxon>Fimbriimonadia</taxon>
        <taxon>Fimbriimonadales</taxon>
        <taxon>Fimbriimonadaceae</taxon>
        <taxon>Fimbriimonas</taxon>
    </lineage>
</organism>
<sequence>MVKMTRRVTFSSGHRYWVPALSESENRALFGPWASPYNHGHNYVLDVTVEGNVDPQTGMVVNIKRIDAVLKGGLVKEFDGKSLNDEVAWFYDRPSTLENLIEYIRGRLDGTLPSEARMVGVRLEEMPTFWAEWQDGKGMTLTRSYEFAAAHRLHVPALSHEENLDLFGKCNNPAGHGHNYVLEVSVAGDPDPATGMLLDIGELDAAVHREVVDRYDHKNLNEDLPEFAGKATTSEVVAQEIFSRLQNKIPGRLARVRLWETARNAFDVEAA</sequence>
<keyword evidence="12" id="KW-1185">Reference proteome</keyword>
<accession>A0A068NYY6</accession>
<comment type="pathway">
    <text evidence="2">Purine metabolism; 7-cyano-7-deazaguanine biosynthesis.</text>
</comment>
<dbReference type="HOGENOM" id="CLU_083538_0_0_0"/>
<evidence type="ECO:0000256" key="2">
    <source>
        <dbReference type="ARBA" id="ARBA00005061"/>
    </source>
</evidence>
<evidence type="ECO:0000256" key="1">
    <source>
        <dbReference type="ARBA" id="ARBA00001947"/>
    </source>
</evidence>
<dbReference type="eggNOG" id="COG0720">
    <property type="taxonomic scope" value="Bacteria"/>
</dbReference>
<dbReference type="Gene3D" id="3.30.479.10">
    <property type="entry name" value="6-pyruvoyl tetrahydropterin synthase/QueD"/>
    <property type="match status" value="2"/>
</dbReference>
<name>A0A068NYY6_FIMGI</name>
<dbReference type="EMBL" id="CP007139">
    <property type="protein sequence ID" value="AIE87639.1"/>
    <property type="molecule type" value="Genomic_DNA"/>
</dbReference>
<dbReference type="Pfam" id="PF01242">
    <property type="entry name" value="PTPS"/>
    <property type="match status" value="2"/>
</dbReference>
<evidence type="ECO:0000256" key="10">
    <source>
        <dbReference type="ARBA" id="ARBA00048807"/>
    </source>
</evidence>
<dbReference type="PROSITE" id="PS00987">
    <property type="entry name" value="PTPS_1"/>
    <property type="match status" value="1"/>
</dbReference>
<keyword evidence="8" id="KW-0456">Lyase</keyword>
<dbReference type="GO" id="GO:0006729">
    <property type="term" value="P:tetrahydrobiopterin biosynthetic process"/>
    <property type="evidence" value="ECO:0007669"/>
    <property type="project" value="InterPro"/>
</dbReference>
<protein>
    <recommendedName>
        <fullName evidence="5">6-carboxy-5,6,7,8-tetrahydropterin synthase</fullName>
        <ecNumber evidence="4">4.1.2.50</ecNumber>
    </recommendedName>
    <alternativeName>
        <fullName evidence="9">Queuosine biosynthesis protein QueD</fullName>
    </alternativeName>
</protein>
<reference evidence="11 12" key="1">
    <citation type="journal article" date="2014" name="PLoS ONE">
        <title>The first complete genome sequence of the class fimbriimonadia in the phylum armatimonadetes.</title>
        <authorList>
            <person name="Hu Z.Y."/>
            <person name="Wang Y.Z."/>
            <person name="Im W.T."/>
            <person name="Wang S.Y."/>
            <person name="Zhao G.P."/>
            <person name="Zheng H.J."/>
            <person name="Quan Z.X."/>
        </authorList>
    </citation>
    <scope>NUCLEOTIDE SEQUENCE [LARGE SCALE GENOMIC DNA]</scope>
    <source>
        <strain evidence="11">Gsoil 348</strain>
    </source>
</reference>
<keyword evidence="7" id="KW-0862">Zinc</keyword>
<evidence type="ECO:0000256" key="5">
    <source>
        <dbReference type="ARBA" id="ARBA00018141"/>
    </source>
</evidence>
<dbReference type="KEGG" id="fgi:OP10G_4271"/>
<dbReference type="UniPathway" id="UPA00391"/>
<gene>
    <name evidence="11" type="ORF">OP10G_4271</name>
</gene>
<keyword evidence="6" id="KW-0479">Metal-binding</keyword>
<dbReference type="InterPro" id="IPR038418">
    <property type="entry name" value="6-PTP_synth/QueD_sf"/>
</dbReference>
<dbReference type="SUPFAM" id="SSF55620">
    <property type="entry name" value="Tetrahydrobiopterin biosynthesis enzymes-like"/>
    <property type="match status" value="2"/>
</dbReference>
<evidence type="ECO:0000313" key="11">
    <source>
        <dbReference type="EMBL" id="AIE87639.1"/>
    </source>
</evidence>
<dbReference type="Proteomes" id="UP000027982">
    <property type="component" value="Chromosome"/>
</dbReference>
<dbReference type="InterPro" id="IPR022470">
    <property type="entry name" value="PTPS_Cys_AS"/>
</dbReference>
<evidence type="ECO:0000256" key="9">
    <source>
        <dbReference type="ARBA" id="ARBA00031449"/>
    </source>
</evidence>
<evidence type="ECO:0000256" key="3">
    <source>
        <dbReference type="ARBA" id="ARBA00008900"/>
    </source>
</evidence>
<dbReference type="InterPro" id="IPR007115">
    <property type="entry name" value="6-PTP_synth/QueD"/>
</dbReference>
<dbReference type="EC" id="4.1.2.50" evidence="4"/>
<evidence type="ECO:0000313" key="12">
    <source>
        <dbReference type="Proteomes" id="UP000027982"/>
    </source>
</evidence>
<dbReference type="STRING" id="661478.OP10G_4271"/>
<proteinExistence type="inferred from homology"/>
<comment type="catalytic activity">
    <reaction evidence="10">
        <text>7,8-dihydroneopterin 3'-triphosphate + H2O = 6-carboxy-5,6,7,8-tetrahydropterin + triphosphate + acetaldehyde + 2 H(+)</text>
        <dbReference type="Rhea" id="RHEA:27966"/>
        <dbReference type="ChEBI" id="CHEBI:15343"/>
        <dbReference type="ChEBI" id="CHEBI:15377"/>
        <dbReference type="ChEBI" id="CHEBI:15378"/>
        <dbReference type="ChEBI" id="CHEBI:18036"/>
        <dbReference type="ChEBI" id="CHEBI:58462"/>
        <dbReference type="ChEBI" id="CHEBI:61032"/>
        <dbReference type="EC" id="4.1.2.50"/>
    </reaction>
</comment>
<dbReference type="AlphaFoldDB" id="A0A068NYY6"/>
<dbReference type="GO" id="GO:0003874">
    <property type="term" value="F:6-pyruvoyltetrahydropterin synthase activity"/>
    <property type="evidence" value="ECO:0007669"/>
    <property type="project" value="InterPro"/>
</dbReference>
<dbReference type="GO" id="GO:0046872">
    <property type="term" value="F:metal ion binding"/>
    <property type="evidence" value="ECO:0007669"/>
    <property type="project" value="UniProtKB-KW"/>
</dbReference>
<evidence type="ECO:0000256" key="4">
    <source>
        <dbReference type="ARBA" id="ARBA00012982"/>
    </source>
</evidence>
<evidence type="ECO:0000256" key="6">
    <source>
        <dbReference type="ARBA" id="ARBA00022723"/>
    </source>
</evidence>
<dbReference type="PANTHER" id="PTHR12589">
    <property type="entry name" value="PYRUVOYL TETRAHYDROBIOPTERIN SYNTHASE"/>
    <property type="match status" value="1"/>
</dbReference>
<comment type="similarity">
    <text evidence="3">Belongs to the PTPS family. QueD subfamily.</text>
</comment>
<dbReference type="PANTHER" id="PTHR12589:SF7">
    <property type="entry name" value="6-PYRUVOYL TETRAHYDROBIOPTERIN SYNTHASE"/>
    <property type="match status" value="1"/>
</dbReference>
<comment type="cofactor">
    <cofactor evidence="1">
        <name>Zn(2+)</name>
        <dbReference type="ChEBI" id="CHEBI:29105"/>
    </cofactor>
</comment>
<evidence type="ECO:0000256" key="8">
    <source>
        <dbReference type="ARBA" id="ARBA00023239"/>
    </source>
</evidence>